<dbReference type="Proteomes" id="UP000000245">
    <property type="component" value="Chromosome"/>
</dbReference>
<organism evidence="5 6">
    <name type="scientific">Acidiphilium cryptum (strain JF-5)</name>
    <dbReference type="NCBI Taxonomy" id="349163"/>
    <lineage>
        <taxon>Bacteria</taxon>
        <taxon>Pseudomonadati</taxon>
        <taxon>Pseudomonadota</taxon>
        <taxon>Alphaproteobacteria</taxon>
        <taxon>Acetobacterales</taxon>
        <taxon>Acidocellaceae</taxon>
        <taxon>Acidiphilium</taxon>
    </lineage>
</organism>
<name>A5FXK3_ACICJ</name>
<feature type="domain" description="Gfo/Idh/MocA-like oxidoreductase N-terminal" evidence="3">
    <location>
        <begin position="8"/>
        <end position="123"/>
    </location>
</feature>
<evidence type="ECO:0000256" key="2">
    <source>
        <dbReference type="ARBA" id="ARBA00023002"/>
    </source>
</evidence>
<keyword evidence="6" id="KW-1185">Reference proteome</keyword>
<dbReference type="Pfam" id="PF01408">
    <property type="entry name" value="GFO_IDH_MocA"/>
    <property type="match status" value="1"/>
</dbReference>
<dbReference type="EMBL" id="CP000697">
    <property type="protein sequence ID" value="ABQ30335.1"/>
    <property type="molecule type" value="Genomic_DNA"/>
</dbReference>
<comment type="similarity">
    <text evidence="1">Belongs to the Gfo/Idh/MocA family.</text>
</comment>
<dbReference type="InterPro" id="IPR000683">
    <property type="entry name" value="Gfo/Idh/MocA-like_OxRdtase_N"/>
</dbReference>
<dbReference type="PANTHER" id="PTHR43708:SF5">
    <property type="entry name" value="CONSERVED EXPRESSED OXIDOREDUCTASE (EUROFUNG)-RELATED"/>
    <property type="match status" value="1"/>
</dbReference>
<dbReference type="STRING" id="349163.Acry_1123"/>
<dbReference type="InterPro" id="IPR036291">
    <property type="entry name" value="NAD(P)-bd_dom_sf"/>
</dbReference>
<accession>A5FXK3</accession>
<gene>
    <name evidence="5" type="ordered locus">Acry_1123</name>
</gene>
<reference evidence="5 6" key="1">
    <citation type="submission" date="2007-05" db="EMBL/GenBank/DDBJ databases">
        <title>Complete sequence of chromosome of Acidiphilium cryptum JF-5.</title>
        <authorList>
            <consortium name="US DOE Joint Genome Institute"/>
            <person name="Copeland A."/>
            <person name="Lucas S."/>
            <person name="Lapidus A."/>
            <person name="Barry K."/>
            <person name="Detter J.C."/>
            <person name="Glavina del Rio T."/>
            <person name="Hammon N."/>
            <person name="Israni S."/>
            <person name="Dalin E."/>
            <person name="Tice H."/>
            <person name="Pitluck S."/>
            <person name="Sims D."/>
            <person name="Brettin T."/>
            <person name="Bruce D."/>
            <person name="Han C."/>
            <person name="Schmutz J."/>
            <person name="Larimer F."/>
            <person name="Land M."/>
            <person name="Hauser L."/>
            <person name="Kyrpides N."/>
            <person name="Kim E."/>
            <person name="Magnuson T."/>
            <person name="Richardson P."/>
        </authorList>
    </citation>
    <scope>NUCLEOTIDE SEQUENCE [LARGE SCALE GENOMIC DNA]</scope>
    <source>
        <strain evidence="5 6">JF-5</strain>
    </source>
</reference>
<keyword evidence="2" id="KW-0560">Oxidoreductase</keyword>
<evidence type="ECO:0000259" key="3">
    <source>
        <dbReference type="Pfam" id="PF01408"/>
    </source>
</evidence>
<dbReference type="GO" id="GO:0000166">
    <property type="term" value="F:nucleotide binding"/>
    <property type="evidence" value="ECO:0007669"/>
    <property type="project" value="InterPro"/>
</dbReference>
<evidence type="ECO:0000256" key="1">
    <source>
        <dbReference type="ARBA" id="ARBA00010928"/>
    </source>
</evidence>
<dbReference type="RefSeq" id="WP_011942007.1">
    <property type="nucleotide sequence ID" value="NC_009484.1"/>
</dbReference>
<dbReference type="Pfam" id="PF02894">
    <property type="entry name" value="GFO_IDH_MocA_C"/>
    <property type="match status" value="1"/>
</dbReference>
<dbReference type="PANTHER" id="PTHR43708">
    <property type="entry name" value="CONSERVED EXPRESSED OXIDOREDUCTASE (EUROFUNG)"/>
    <property type="match status" value="1"/>
</dbReference>
<dbReference type="KEGG" id="acr:Acry_1123"/>
<dbReference type="InterPro" id="IPR004104">
    <property type="entry name" value="Gfo/Idh/MocA-like_OxRdtase_C"/>
</dbReference>
<dbReference type="Gene3D" id="3.40.50.720">
    <property type="entry name" value="NAD(P)-binding Rossmann-like Domain"/>
    <property type="match status" value="1"/>
</dbReference>
<dbReference type="SUPFAM" id="SSF51735">
    <property type="entry name" value="NAD(P)-binding Rossmann-fold domains"/>
    <property type="match status" value="1"/>
</dbReference>
<evidence type="ECO:0000313" key="5">
    <source>
        <dbReference type="EMBL" id="ABQ30335.1"/>
    </source>
</evidence>
<dbReference type="AlphaFoldDB" id="A5FXK3"/>
<protein>
    <submittedName>
        <fullName evidence="5">Oxidoreductase domain protein</fullName>
    </submittedName>
</protein>
<evidence type="ECO:0000259" key="4">
    <source>
        <dbReference type="Pfam" id="PF02894"/>
    </source>
</evidence>
<proteinExistence type="inferred from homology"/>
<dbReference type="Gene3D" id="3.30.360.10">
    <property type="entry name" value="Dihydrodipicolinate Reductase, domain 2"/>
    <property type="match status" value="1"/>
</dbReference>
<dbReference type="NCBIfam" id="NF008607">
    <property type="entry name" value="PRK11579.1"/>
    <property type="match status" value="1"/>
</dbReference>
<dbReference type="InterPro" id="IPR051317">
    <property type="entry name" value="Gfo/Idh/MocA_oxidoreduct"/>
</dbReference>
<evidence type="ECO:0000313" key="6">
    <source>
        <dbReference type="Proteomes" id="UP000000245"/>
    </source>
</evidence>
<sequence>MADDERHIRAGLIGYGYAGRTFHAPLIRATAGYSLVAVASSDAAKVQADLPGIAVEQAPAALLRRDDIDLVVIATPNDSHRPLAEMALAAGKHVVVDKPFALSHADAQAVVAAAEAAHRHVAVFQNRRWDSDFLAIRQAIETGRIGAVRHFESHVDRFRPQVRPRWREAAGPGAGLWLDLGPHLVDQALCLFGSPSRVIASFAAQRQGATVEDWAHVVLEYPALRVILHAGMLAAGGSHRFTVHGETGTLVKRAADRQEDQLRAGMIPGAPGWGEDPDDLLLLDGASPPLSLPAPAGDHRAFYAALREALLGRAPNPVRPDEALAVMAVLDAAARAASTGNAAVPVSGA</sequence>
<dbReference type="eggNOG" id="COG0673">
    <property type="taxonomic scope" value="Bacteria"/>
</dbReference>
<feature type="domain" description="Gfo/Idh/MocA-like oxidoreductase C-terminal" evidence="4">
    <location>
        <begin position="137"/>
        <end position="343"/>
    </location>
</feature>
<dbReference type="HOGENOM" id="CLU_023194_19_1_5"/>